<dbReference type="PROSITE" id="PS51257">
    <property type="entry name" value="PROKAR_LIPOPROTEIN"/>
    <property type="match status" value="1"/>
</dbReference>
<comment type="caution">
    <text evidence="7">The sequence shown here is derived from an EMBL/GenBank/DDBJ whole genome shotgun (WGS) entry which is preliminary data.</text>
</comment>
<dbReference type="InterPro" id="IPR028082">
    <property type="entry name" value="Peripla_BP_I"/>
</dbReference>
<dbReference type="SUPFAM" id="SSF53822">
    <property type="entry name" value="Periplasmic binding protein-like I"/>
    <property type="match status" value="1"/>
</dbReference>
<dbReference type="PANTHER" id="PTHR46847">
    <property type="entry name" value="D-ALLOSE-BINDING PERIPLASMIC PROTEIN-RELATED"/>
    <property type="match status" value="1"/>
</dbReference>
<feature type="compositionally biased region" description="Basic and acidic residues" evidence="4">
    <location>
        <begin position="39"/>
        <end position="62"/>
    </location>
</feature>
<dbReference type="InterPro" id="IPR025997">
    <property type="entry name" value="SBP_2_dom"/>
</dbReference>
<dbReference type="RefSeq" id="WP_002568209.1">
    <property type="nucleotide sequence ID" value="NZ_CABKUK010000002.1"/>
</dbReference>
<evidence type="ECO:0000313" key="8">
    <source>
        <dbReference type="Proteomes" id="UP000283975"/>
    </source>
</evidence>
<dbReference type="AlphaFoldDB" id="A0A414B199"/>
<evidence type="ECO:0000256" key="3">
    <source>
        <dbReference type="ARBA" id="ARBA00022729"/>
    </source>
</evidence>
<dbReference type="GO" id="GO:0030246">
    <property type="term" value="F:carbohydrate binding"/>
    <property type="evidence" value="ECO:0007669"/>
    <property type="project" value="UniProtKB-ARBA"/>
</dbReference>
<feature type="region of interest" description="Disordered" evidence="4">
    <location>
        <begin position="36"/>
        <end position="68"/>
    </location>
</feature>
<dbReference type="EMBL" id="QSHZ01000001">
    <property type="protein sequence ID" value="RHC58972.1"/>
    <property type="molecule type" value="Genomic_DNA"/>
</dbReference>
<evidence type="ECO:0000256" key="2">
    <source>
        <dbReference type="ARBA" id="ARBA00007639"/>
    </source>
</evidence>
<feature type="signal peptide" evidence="5">
    <location>
        <begin position="1"/>
        <end position="27"/>
    </location>
</feature>
<dbReference type="Proteomes" id="UP000283975">
    <property type="component" value="Unassembled WGS sequence"/>
</dbReference>
<name>A0A414B199_9FIRM</name>
<keyword evidence="3 5" id="KW-0732">Signal</keyword>
<dbReference type="Gene3D" id="3.40.50.2300">
    <property type="match status" value="2"/>
</dbReference>
<sequence length="369" mass="39991">MKRRLALLLAAATTISLMGCATSNQKAAETTTAAQTQEAKAETEKAETTEEAKTAESEKAEPETGGYAVQPRSIKDRTLKVGLIPVTMNTAYTMTINGAKKQIEDKGLDIELLVQAPASNTSTITEQGNIMESMIQQGVDAIALATESDNSMLPYLRAAAEADIPVFLFNMTELDKDNIYYVSSIGYDQYNAGLEIGKYVAEHYGDKEVKLAILEGYAGIVNTMRIDGFKAGIQGKDNIQIVASQTADWTREKGQSVTESILTSNPDINLIFGDYDEMVLGGLVSIKERGLLDQIDTIGYGCTKDGVAAIENNEMTATIDVGEYGTGIDIIDAVNDFCIEGKSVEKVINRPSKVYDKNNIGELDRVIFE</sequence>
<evidence type="ECO:0000256" key="4">
    <source>
        <dbReference type="SAM" id="MobiDB-lite"/>
    </source>
</evidence>
<proteinExistence type="inferred from homology"/>
<reference evidence="7 8" key="1">
    <citation type="submission" date="2018-08" db="EMBL/GenBank/DDBJ databases">
        <title>A genome reference for cultivated species of the human gut microbiota.</title>
        <authorList>
            <person name="Zou Y."/>
            <person name="Xue W."/>
            <person name="Luo G."/>
        </authorList>
    </citation>
    <scope>NUCLEOTIDE SEQUENCE [LARGE SCALE GENOMIC DNA]</scope>
    <source>
        <strain evidence="7 8">AM35-14</strain>
    </source>
</reference>
<dbReference type="GO" id="GO:0030313">
    <property type="term" value="C:cell envelope"/>
    <property type="evidence" value="ECO:0007669"/>
    <property type="project" value="UniProtKB-SubCell"/>
</dbReference>
<comment type="subcellular location">
    <subcellularLocation>
        <location evidence="1">Cell envelope</location>
    </subcellularLocation>
</comment>
<evidence type="ECO:0000313" key="7">
    <source>
        <dbReference type="EMBL" id="RHC58972.1"/>
    </source>
</evidence>
<feature type="domain" description="Periplasmic binding protein" evidence="6">
    <location>
        <begin position="81"/>
        <end position="336"/>
    </location>
</feature>
<dbReference type="PANTHER" id="PTHR46847:SF3">
    <property type="entry name" value="GALACTOFURANOSE-BINDING PROTEIN YTFQ"/>
    <property type="match status" value="1"/>
</dbReference>
<organism evidence="7 8">
    <name type="scientific">Enterocloster bolteae</name>
    <dbReference type="NCBI Taxonomy" id="208479"/>
    <lineage>
        <taxon>Bacteria</taxon>
        <taxon>Bacillati</taxon>
        <taxon>Bacillota</taxon>
        <taxon>Clostridia</taxon>
        <taxon>Lachnospirales</taxon>
        <taxon>Lachnospiraceae</taxon>
        <taxon>Enterocloster</taxon>
    </lineage>
</organism>
<dbReference type="CDD" id="cd01536">
    <property type="entry name" value="PBP1_ABC_sugar_binding-like"/>
    <property type="match status" value="1"/>
</dbReference>
<feature type="chain" id="PRO_5043837183" evidence="5">
    <location>
        <begin position="28"/>
        <end position="369"/>
    </location>
</feature>
<gene>
    <name evidence="7" type="ORF">DW839_01075</name>
</gene>
<evidence type="ECO:0000259" key="6">
    <source>
        <dbReference type="Pfam" id="PF13407"/>
    </source>
</evidence>
<evidence type="ECO:0000256" key="1">
    <source>
        <dbReference type="ARBA" id="ARBA00004196"/>
    </source>
</evidence>
<dbReference type="KEGG" id="cbol:CGC65_04020"/>
<evidence type="ECO:0000256" key="5">
    <source>
        <dbReference type="SAM" id="SignalP"/>
    </source>
</evidence>
<accession>A0A414B199</accession>
<comment type="similarity">
    <text evidence="2">Belongs to the bacterial solute-binding protein 2 family.</text>
</comment>
<protein>
    <submittedName>
        <fullName evidence="7">Sugar ABC transporter substrate-binding protein</fullName>
    </submittedName>
</protein>
<dbReference type="Pfam" id="PF13407">
    <property type="entry name" value="Peripla_BP_4"/>
    <property type="match status" value="1"/>
</dbReference>